<dbReference type="EMBL" id="CM029038">
    <property type="protein sequence ID" value="KAG2652172.1"/>
    <property type="molecule type" value="Genomic_DNA"/>
</dbReference>
<dbReference type="InterPro" id="IPR052442">
    <property type="entry name" value="Env_Response_Regulator"/>
</dbReference>
<gene>
    <name evidence="2" type="ORF">PVAP13_1NG340219</name>
</gene>
<organism evidence="2 3">
    <name type="scientific">Panicum virgatum</name>
    <name type="common">Blackwell switchgrass</name>
    <dbReference type="NCBI Taxonomy" id="38727"/>
    <lineage>
        <taxon>Eukaryota</taxon>
        <taxon>Viridiplantae</taxon>
        <taxon>Streptophyta</taxon>
        <taxon>Embryophyta</taxon>
        <taxon>Tracheophyta</taxon>
        <taxon>Spermatophyta</taxon>
        <taxon>Magnoliopsida</taxon>
        <taxon>Liliopsida</taxon>
        <taxon>Poales</taxon>
        <taxon>Poaceae</taxon>
        <taxon>PACMAD clade</taxon>
        <taxon>Panicoideae</taxon>
        <taxon>Panicodae</taxon>
        <taxon>Paniceae</taxon>
        <taxon>Panicinae</taxon>
        <taxon>Panicum</taxon>
        <taxon>Panicum sect. Hiantes</taxon>
    </lineage>
</organism>
<feature type="region of interest" description="Disordered" evidence="1">
    <location>
        <begin position="52"/>
        <end position="71"/>
    </location>
</feature>
<comment type="caution">
    <text evidence="2">The sequence shown here is derived from an EMBL/GenBank/DDBJ whole genome shotgun (WGS) entry which is preliminary data.</text>
</comment>
<evidence type="ECO:0000256" key="1">
    <source>
        <dbReference type="SAM" id="MobiDB-lite"/>
    </source>
</evidence>
<dbReference type="PANTHER" id="PTHR46136">
    <property type="entry name" value="TRANSCRIPTION FACTOR GTE8"/>
    <property type="match status" value="1"/>
</dbReference>
<accession>A0A8T0WST1</accession>
<keyword evidence="3" id="KW-1185">Reference proteome</keyword>
<evidence type="ECO:0000313" key="3">
    <source>
        <dbReference type="Proteomes" id="UP000823388"/>
    </source>
</evidence>
<feature type="region of interest" description="Disordered" evidence="1">
    <location>
        <begin position="167"/>
        <end position="276"/>
    </location>
</feature>
<proteinExistence type="predicted"/>
<evidence type="ECO:0008006" key="4">
    <source>
        <dbReference type="Google" id="ProtNLM"/>
    </source>
</evidence>
<feature type="compositionally biased region" description="Low complexity" evidence="1">
    <location>
        <begin position="189"/>
        <end position="205"/>
    </location>
</feature>
<protein>
    <recommendedName>
        <fullName evidence="4">NET domain-containing protein</fullName>
    </recommendedName>
</protein>
<reference evidence="2" key="1">
    <citation type="submission" date="2020-05" db="EMBL/GenBank/DDBJ databases">
        <title>WGS assembly of Panicum virgatum.</title>
        <authorList>
            <person name="Lovell J.T."/>
            <person name="Jenkins J."/>
            <person name="Shu S."/>
            <person name="Juenger T.E."/>
            <person name="Schmutz J."/>
        </authorList>
    </citation>
    <scope>NUCLEOTIDE SEQUENCE</scope>
    <source>
        <strain evidence="2">AP13</strain>
    </source>
</reference>
<sequence>MPVDPALDLLHKRMASELEALRELVKKAELISRGPACKGGAAPAGRRKRILAAEPRPRKMSPPLHQNQKQRHIEVPRMSPDEREQLAGRLASLAAVPGHIVEFLQQQFGGGADPEGEIEIDVLKVEDSVLFELKTRLDKFAEESLIADAGFLPKEEHGSVTMEVIRSDAIPEQDEEDVDICGASDSDSDSSSSSSSDSDGSSSGSDSDEVVSGRAPPAVLLPEENGTSAQPPPDPAPEASQSTDPESVPDDGAGSTAPPALLPEVVSPAQPPSHPASEVARIAEQTKVRGVQRAAPRAVCLAGAIYRAKVRRELMEMERAVQPNESIHPEVLQRLCIAEYGRPGIMRQLGLFLKADA</sequence>
<evidence type="ECO:0000313" key="2">
    <source>
        <dbReference type="EMBL" id="KAG2652172.1"/>
    </source>
</evidence>
<name>A0A8T0WST1_PANVG</name>
<dbReference type="PANTHER" id="PTHR46136:SF8">
    <property type="entry name" value="OS05G0324000 PROTEIN"/>
    <property type="match status" value="1"/>
</dbReference>
<dbReference type="AlphaFoldDB" id="A0A8T0WST1"/>
<dbReference type="Proteomes" id="UP000823388">
    <property type="component" value="Chromosome 1N"/>
</dbReference>